<dbReference type="SUPFAM" id="SSF56601">
    <property type="entry name" value="beta-lactamase/transpeptidase-like"/>
    <property type="match status" value="1"/>
</dbReference>
<dbReference type="EMBL" id="MHLA01000005">
    <property type="protein sequence ID" value="OGZ00264.1"/>
    <property type="molecule type" value="Genomic_DNA"/>
</dbReference>
<feature type="domain" description="Penicillin-binding protein dimerisation" evidence="4">
    <location>
        <begin position="49"/>
        <end position="189"/>
    </location>
</feature>
<proteinExistence type="predicted"/>
<dbReference type="InterPro" id="IPR036138">
    <property type="entry name" value="PBP_dimer_sf"/>
</dbReference>
<keyword evidence="2" id="KW-0472">Membrane</keyword>
<dbReference type="InterPro" id="IPR050515">
    <property type="entry name" value="Beta-lactam/transpept"/>
</dbReference>
<dbReference type="SUPFAM" id="SSF56519">
    <property type="entry name" value="Penicillin binding protein dimerisation domain"/>
    <property type="match status" value="1"/>
</dbReference>
<evidence type="ECO:0000313" key="6">
    <source>
        <dbReference type="Proteomes" id="UP000178880"/>
    </source>
</evidence>
<evidence type="ECO:0000313" key="5">
    <source>
        <dbReference type="EMBL" id="OGZ00264.1"/>
    </source>
</evidence>
<dbReference type="GO" id="GO:0071555">
    <property type="term" value="P:cell wall organization"/>
    <property type="evidence" value="ECO:0007669"/>
    <property type="project" value="TreeGrafter"/>
</dbReference>
<dbReference type="InterPro" id="IPR001460">
    <property type="entry name" value="PCN-bd_Tpept"/>
</dbReference>
<evidence type="ECO:0000256" key="1">
    <source>
        <dbReference type="ARBA" id="ARBA00004370"/>
    </source>
</evidence>
<dbReference type="PANTHER" id="PTHR30627">
    <property type="entry name" value="PEPTIDOGLYCAN D,D-TRANSPEPTIDASE"/>
    <property type="match status" value="1"/>
</dbReference>
<dbReference type="PANTHER" id="PTHR30627:SF1">
    <property type="entry name" value="PEPTIDOGLYCAN D,D-TRANSPEPTIDASE FTSI"/>
    <property type="match status" value="1"/>
</dbReference>
<dbReference type="Gene3D" id="3.40.710.10">
    <property type="entry name" value="DD-peptidase/beta-lactamase superfamily"/>
    <property type="match status" value="1"/>
</dbReference>
<organism evidence="5 6">
    <name type="scientific">Candidatus Liptonbacteria bacterium RIFCSPLOWO2_01_FULL_52_25</name>
    <dbReference type="NCBI Taxonomy" id="1798650"/>
    <lineage>
        <taxon>Bacteria</taxon>
        <taxon>Candidatus Liptoniibacteriota</taxon>
    </lineage>
</organism>
<sequence length="548" mass="59223">MVLRFGILIVFLFLGYASLLFKVYDLQVTKGGYYSARSGSQILSSGITAANRGIIYFTDRNGKQLPAVLNKDHLAIYAVPKDIEDTQEAAHALAPLLGKSTEELEAILSREDSKYAILMKRASAERVEGIERLGMRGIYIDSIPGRLYPLGQLTSHLLGFVGPSSEDMGEIGKYGIEKFYNDELAGSAGRFEAGKVIEPRPGEDIVLTIDPNIQVAAEKILGQLIETYDASGGTVIVQDPMTGKILAMGSFPNFDPNAYGSSSLSTFLNPAMQKVYEPGSVFKVLTMAAGLDSGSITPETTYVDAGSLTMNTWTISNYDLKKRGAYGRTTMSSIIEHSINTGAVFVQRATGRETFAEYMARFGFSEKTGVDLPGEVAGSLKRLNPKERDIAFATAAYGQGVSVTPLELVNAVSVLANGGTLMRPYVNAEFSSEAIRRVVSEDTAKKVVKMMVSAVDKAEVAAISGYSVAGKTGTAFIPDFKNGGYTDRVIDSYVGFGPTSDPKFIVLIKLDNLDSSVLAATSIVPAFRELAQYILNYYNIQPDRITHN</sequence>
<dbReference type="GO" id="GO:0008658">
    <property type="term" value="F:penicillin binding"/>
    <property type="evidence" value="ECO:0007669"/>
    <property type="project" value="InterPro"/>
</dbReference>
<evidence type="ECO:0000256" key="2">
    <source>
        <dbReference type="ARBA" id="ARBA00023136"/>
    </source>
</evidence>
<feature type="domain" description="Penicillin-binding protein transpeptidase" evidence="3">
    <location>
        <begin position="233"/>
        <end position="514"/>
    </location>
</feature>
<dbReference type="STRING" id="1798650.A2945_04525"/>
<dbReference type="Pfam" id="PF03717">
    <property type="entry name" value="PBP_dimer"/>
    <property type="match status" value="1"/>
</dbReference>
<dbReference type="InterPro" id="IPR012338">
    <property type="entry name" value="Beta-lactam/transpept-like"/>
</dbReference>
<dbReference type="AlphaFoldDB" id="A0A1G2CFT7"/>
<comment type="caution">
    <text evidence="5">The sequence shown here is derived from an EMBL/GenBank/DDBJ whole genome shotgun (WGS) entry which is preliminary data.</text>
</comment>
<dbReference type="Pfam" id="PF00905">
    <property type="entry name" value="Transpeptidase"/>
    <property type="match status" value="1"/>
</dbReference>
<dbReference type="Gene3D" id="3.90.1310.10">
    <property type="entry name" value="Penicillin-binding protein 2a (Domain 2)"/>
    <property type="match status" value="1"/>
</dbReference>
<comment type="subcellular location">
    <subcellularLocation>
        <location evidence="1">Membrane</location>
    </subcellularLocation>
</comment>
<dbReference type="InterPro" id="IPR005311">
    <property type="entry name" value="PBP_dimer"/>
</dbReference>
<dbReference type="Proteomes" id="UP000178880">
    <property type="component" value="Unassembled WGS sequence"/>
</dbReference>
<evidence type="ECO:0000259" key="4">
    <source>
        <dbReference type="Pfam" id="PF03717"/>
    </source>
</evidence>
<dbReference type="Gene3D" id="3.30.450.330">
    <property type="match status" value="1"/>
</dbReference>
<evidence type="ECO:0008006" key="7">
    <source>
        <dbReference type="Google" id="ProtNLM"/>
    </source>
</evidence>
<protein>
    <recommendedName>
        <fullName evidence="7">Penicillin-binding protein transpeptidase domain-containing protein</fullName>
    </recommendedName>
</protein>
<dbReference type="GO" id="GO:0005886">
    <property type="term" value="C:plasma membrane"/>
    <property type="evidence" value="ECO:0007669"/>
    <property type="project" value="TreeGrafter"/>
</dbReference>
<accession>A0A1G2CFT7</accession>
<evidence type="ECO:0000259" key="3">
    <source>
        <dbReference type="Pfam" id="PF00905"/>
    </source>
</evidence>
<gene>
    <name evidence="5" type="ORF">A2945_04525</name>
</gene>
<name>A0A1G2CFT7_9BACT</name>
<reference evidence="5 6" key="1">
    <citation type="journal article" date="2016" name="Nat. Commun.">
        <title>Thousands of microbial genomes shed light on interconnected biogeochemical processes in an aquifer system.</title>
        <authorList>
            <person name="Anantharaman K."/>
            <person name="Brown C.T."/>
            <person name="Hug L.A."/>
            <person name="Sharon I."/>
            <person name="Castelle C.J."/>
            <person name="Probst A.J."/>
            <person name="Thomas B.C."/>
            <person name="Singh A."/>
            <person name="Wilkins M.J."/>
            <person name="Karaoz U."/>
            <person name="Brodie E.L."/>
            <person name="Williams K.H."/>
            <person name="Hubbard S.S."/>
            <person name="Banfield J.F."/>
        </authorList>
    </citation>
    <scope>NUCLEOTIDE SEQUENCE [LARGE SCALE GENOMIC DNA]</scope>
</reference>